<dbReference type="InterPro" id="IPR036388">
    <property type="entry name" value="WH-like_DNA-bd_sf"/>
</dbReference>
<dbReference type="SMART" id="SM00347">
    <property type="entry name" value="HTH_MARR"/>
    <property type="match status" value="1"/>
</dbReference>
<organism evidence="2 3">
    <name type="scientific">Halodurantibacterium flavum</name>
    <dbReference type="NCBI Taxonomy" id="1382802"/>
    <lineage>
        <taxon>Bacteria</taxon>
        <taxon>Pseudomonadati</taxon>
        <taxon>Pseudomonadota</taxon>
        <taxon>Alphaproteobacteria</taxon>
        <taxon>Rhodobacterales</taxon>
        <taxon>Paracoccaceae</taxon>
        <taxon>Halodurantibacterium</taxon>
    </lineage>
</organism>
<sequence length="154" mass="16999">MRDLSELPGYLIRRLHQASVSIFVEDLGEVGHSLTPVQFAALNATRFNPGTDQATLAGMIAYDRTTIGGVIDRLVQKGLMERVVSTRDRRARELRLSDAGEAVLDSLYPLIVKIQGEILAGLDESEQQAFLVLLKKAVDGVNDRSRAPLRLRES</sequence>
<proteinExistence type="predicted"/>
<gene>
    <name evidence="2" type="ORF">ACFSGJ_14195</name>
</gene>
<dbReference type="InterPro" id="IPR000835">
    <property type="entry name" value="HTH_MarR-typ"/>
</dbReference>
<evidence type="ECO:0000313" key="2">
    <source>
        <dbReference type="EMBL" id="MFD1913362.1"/>
    </source>
</evidence>
<dbReference type="Proteomes" id="UP001597353">
    <property type="component" value="Unassembled WGS sequence"/>
</dbReference>
<evidence type="ECO:0000313" key="3">
    <source>
        <dbReference type="Proteomes" id="UP001597353"/>
    </source>
</evidence>
<dbReference type="SUPFAM" id="SSF46785">
    <property type="entry name" value="Winged helix' DNA-binding domain"/>
    <property type="match status" value="1"/>
</dbReference>
<keyword evidence="3" id="KW-1185">Reference proteome</keyword>
<dbReference type="Pfam" id="PF01047">
    <property type="entry name" value="MarR"/>
    <property type="match status" value="1"/>
</dbReference>
<dbReference type="RefSeq" id="WP_390263133.1">
    <property type="nucleotide sequence ID" value="NZ_JBHUGH010000011.1"/>
</dbReference>
<feature type="domain" description="HTH marR-type" evidence="1">
    <location>
        <begin position="8"/>
        <end position="139"/>
    </location>
</feature>
<name>A0ABW4S8L1_9RHOB</name>
<dbReference type="PANTHER" id="PTHR33164:SF95">
    <property type="entry name" value="TRANSCRIPTIONAL REGULATOR"/>
    <property type="match status" value="1"/>
</dbReference>
<dbReference type="PROSITE" id="PS50995">
    <property type="entry name" value="HTH_MARR_2"/>
    <property type="match status" value="1"/>
</dbReference>
<dbReference type="EMBL" id="JBHUGH010000011">
    <property type="protein sequence ID" value="MFD1913362.1"/>
    <property type="molecule type" value="Genomic_DNA"/>
</dbReference>
<evidence type="ECO:0000259" key="1">
    <source>
        <dbReference type="PROSITE" id="PS50995"/>
    </source>
</evidence>
<dbReference type="Gene3D" id="1.10.10.10">
    <property type="entry name" value="Winged helix-like DNA-binding domain superfamily/Winged helix DNA-binding domain"/>
    <property type="match status" value="1"/>
</dbReference>
<protein>
    <submittedName>
        <fullName evidence="2">MarR family winged helix-turn-helix transcriptional regulator</fullName>
    </submittedName>
</protein>
<dbReference type="PRINTS" id="PR00598">
    <property type="entry name" value="HTHMARR"/>
</dbReference>
<comment type="caution">
    <text evidence="2">The sequence shown here is derived from an EMBL/GenBank/DDBJ whole genome shotgun (WGS) entry which is preliminary data.</text>
</comment>
<reference evidence="3" key="1">
    <citation type="journal article" date="2019" name="Int. J. Syst. Evol. Microbiol.">
        <title>The Global Catalogue of Microorganisms (GCM) 10K type strain sequencing project: providing services to taxonomists for standard genome sequencing and annotation.</title>
        <authorList>
            <consortium name="The Broad Institute Genomics Platform"/>
            <consortium name="The Broad Institute Genome Sequencing Center for Infectious Disease"/>
            <person name="Wu L."/>
            <person name="Ma J."/>
        </authorList>
    </citation>
    <scope>NUCLEOTIDE SEQUENCE [LARGE SCALE GENOMIC DNA]</scope>
    <source>
        <strain evidence="3">CGMCC 4.7242</strain>
    </source>
</reference>
<dbReference type="InterPro" id="IPR036390">
    <property type="entry name" value="WH_DNA-bd_sf"/>
</dbReference>
<dbReference type="PANTHER" id="PTHR33164">
    <property type="entry name" value="TRANSCRIPTIONAL REGULATOR, MARR FAMILY"/>
    <property type="match status" value="1"/>
</dbReference>
<accession>A0ABW4S8L1</accession>
<dbReference type="InterPro" id="IPR039422">
    <property type="entry name" value="MarR/SlyA-like"/>
</dbReference>